<dbReference type="InterPro" id="IPR050273">
    <property type="entry name" value="GppA/Ppx_hydrolase"/>
</dbReference>
<name>A0ABX1CWD5_9FLAO</name>
<dbReference type="RefSeq" id="WP_168137697.1">
    <property type="nucleotide sequence ID" value="NZ_JAAVJR010000003.1"/>
</dbReference>
<dbReference type="PANTHER" id="PTHR30005">
    <property type="entry name" value="EXOPOLYPHOSPHATASE"/>
    <property type="match status" value="1"/>
</dbReference>
<dbReference type="PANTHER" id="PTHR30005:SF0">
    <property type="entry name" value="RETROGRADE REGULATION PROTEIN 2"/>
    <property type="match status" value="1"/>
</dbReference>
<dbReference type="CDD" id="cd24006">
    <property type="entry name" value="ASKHA_NBD_PPX_GppA"/>
    <property type="match status" value="1"/>
</dbReference>
<dbReference type="Gene3D" id="3.30.420.40">
    <property type="match status" value="1"/>
</dbReference>
<proteinExistence type="predicted"/>
<dbReference type="Proteomes" id="UP000703674">
    <property type="component" value="Unassembled WGS sequence"/>
</dbReference>
<dbReference type="InterPro" id="IPR043129">
    <property type="entry name" value="ATPase_NBD"/>
</dbReference>
<dbReference type="EMBL" id="JAAVJR010000003">
    <property type="protein sequence ID" value="NJW52579.1"/>
    <property type="molecule type" value="Genomic_DNA"/>
</dbReference>
<feature type="domain" description="Ppx/GppA phosphatase N-terminal" evidence="1">
    <location>
        <begin position="43"/>
        <end position="291"/>
    </location>
</feature>
<evidence type="ECO:0000313" key="2">
    <source>
        <dbReference type="EMBL" id="NJW52579.1"/>
    </source>
</evidence>
<organism evidence="2 3">
    <name type="scientific">Salinimicrobium oceani</name>
    <dbReference type="NCBI Taxonomy" id="2722702"/>
    <lineage>
        <taxon>Bacteria</taxon>
        <taxon>Pseudomonadati</taxon>
        <taxon>Bacteroidota</taxon>
        <taxon>Flavobacteriia</taxon>
        <taxon>Flavobacteriales</taxon>
        <taxon>Flavobacteriaceae</taxon>
        <taxon>Salinimicrobium</taxon>
    </lineage>
</organism>
<protein>
    <submittedName>
        <fullName evidence="2">Exopolyphosphatase</fullName>
    </submittedName>
</protein>
<comment type="caution">
    <text evidence="2">The sequence shown here is derived from an EMBL/GenBank/DDBJ whole genome shotgun (WGS) entry which is preliminary data.</text>
</comment>
<sequence length="303" mass="33993">MIHQRKYAAIDIGSNAVRLLIMTITEQEGREPLFKKTSLVRVPIRLGADVFLSQKISEENITRMIDTMEAFKLLMRSHKIEKFKACATSAMRESKNGEEVAQLIEERTGIKINIIDGNDEAAIIAATDLNALIQSDKTYLYVDVGGGSTEFTLYSAGKTIASRSFKLGTVRLLENMVSDDVWEEVEVWIKKVTAKYTKIDLIGSGGNINNIFKSSGKANGKPLSFLYLSSYYQLLQSFTYEERITQLNLNQDRADVIVPAAKIYLSAMKWTRARRIYVPKIGLSDGIIKSLYQESLEKASTHA</sequence>
<dbReference type="SUPFAM" id="SSF53067">
    <property type="entry name" value="Actin-like ATPase domain"/>
    <property type="match status" value="2"/>
</dbReference>
<accession>A0ABX1CWD5</accession>
<gene>
    <name evidence="2" type="ORF">HC175_06570</name>
</gene>
<keyword evidence="3" id="KW-1185">Reference proteome</keyword>
<dbReference type="Pfam" id="PF02541">
    <property type="entry name" value="Ppx-GppA"/>
    <property type="match status" value="1"/>
</dbReference>
<dbReference type="Gene3D" id="3.30.420.150">
    <property type="entry name" value="Exopolyphosphatase. Domain 2"/>
    <property type="match status" value="1"/>
</dbReference>
<evidence type="ECO:0000259" key="1">
    <source>
        <dbReference type="Pfam" id="PF02541"/>
    </source>
</evidence>
<dbReference type="InterPro" id="IPR003695">
    <property type="entry name" value="Ppx_GppA_N"/>
</dbReference>
<reference evidence="2 3" key="1">
    <citation type="submission" date="2020-03" db="EMBL/GenBank/DDBJ databases">
        <title>Salinimicrobium sp. nov, isolated from SCS.</title>
        <authorList>
            <person name="Cao W.R."/>
        </authorList>
    </citation>
    <scope>NUCLEOTIDE SEQUENCE [LARGE SCALE GENOMIC DNA]</scope>
    <source>
        <strain evidence="3">J15B91</strain>
    </source>
</reference>
<evidence type="ECO:0000313" key="3">
    <source>
        <dbReference type="Proteomes" id="UP000703674"/>
    </source>
</evidence>